<proteinExistence type="predicted"/>
<sequence length="296" mass="32899">MGEIMNVQQLFPHIGKVIASTGSSSFPRLLHDLILTRLPVDATHITQVCAEQGESMTSNATSIGNVGMNNDCIQSLTETSTQSIWLTDNLLAENNTNQPLTSFATCLLPPSQPNKLPEGNAAELHLSSSKAQYRYIISLYRSNPSQHFSTQERSTLQNLSHLLLPLVEKHINTIRKPTRQREGSALDLTEQPNRGMENLRKRFDQRLSASGLKLSSRETEICVGLLAGLTGPELAQHLDLGVNTVESYLKRAAIKMGISGRHSLIRWMHTSHENQVEPNLKSASRRTGSLRYNYPH</sequence>
<dbReference type="InterPro" id="IPR036388">
    <property type="entry name" value="WH-like_DNA-bd_sf"/>
</dbReference>
<dbReference type="GO" id="GO:0003677">
    <property type="term" value="F:DNA binding"/>
    <property type="evidence" value="ECO:0007669"/>
    <property type="project" value="InterPro"/>
</dbReference>
<gene>
    <name evidence="3" type="ORF">SAMN05216581_4562</name>
</gene>
<dbReference type="Proteomes" id="UP000182272">
    <property type="component" value="Chromosome I"/>
</dbReference>
<dbReference type="EMBL" id="LT629972">
    <property type="protein sequence ID" value="SEI21624.1"/>
    <property type="molecule type" value="Genomic_DNA"/>
</dbReference>
<evidence type="ECO:0000313" key="3">
    <source>
        <dbReference type="EMBL" id="SEI21624.1"/>
    </source>
</evidence>
<dbReference type="SMART" id="SM00421">
    <property type="entry name" value="HTH_LUXR"/>
    <property type="match status" value="1"/>
</dbReference>
<dbReference type="InterPro" id="IPR016032">
    <property type="entry name" value="Sig_transdc_resp-reg_C-effctor"/>
</dbReference>
<evidence type="ECO:0000313" key="4">
    <source>
        <dbReference type="Proteomes" id="UP000182272"/>
    </source>
</evidence>
<name>A0A1H6P9J0_9PSED</name>
<organism evidence="3 4">
    <name type="scientific">Pseudomonas asplenii</name>
    <dbReference type="NCBI Taxonomy" id="53407"/>
    <lineage>
        <taxon>Bacteria</taxon>
        <taxon>Pseudomonadati</taxon>
        <taxon>Pseudomonadota</taxon>
        <taxon>Gammaproteobacteria</taxon>
        <taxon>Pseudomonadales</taxon>
        <taxon>Pseudomonadaceae</taxon>
        <taxon>Pseudomonas</taxon>
    </lineage>
</organism>
<dbReference type="Pfam" id="PF00196">
    <property type="entry name" value="GerE"/>
    <property type="match status" value="1"/>
</dbReference>
<reference evidence="3 4" key="1">
    <citation type="submission" date="2016-10" db="EMBL/GenBank/DDBJ databases">
        <authorList>
            <person name="de Groot N.N."/>
        </authorList>
    </citation>
    <scope>NUCLEOTIDE SEQUENCE [LARGE SCALE GENOMIC DNA]</scope>
    <source>
        <strain evidence="3 4">LMG 2158</strain>
    </source>
</reference>
<evidence type="ECO:0000256" key="1">
    <source>
        <dbReference type="SAM" id="MobiDB-lite"/>
    </source>
</evidence>
<dbReference type="GO" id="GO:0006355">
    <property type="term" value="P:regulation of DNA-templated transcription"/>
    <property type="evidence" value="ECO:0007669"/>
    <property type="project" value="InterPro"/>
</dbReference>
<dbReference type="SUPFAM" id="SSF46894">
    <property type="entry name" value="C-terminal effector domain of the bipartite response regulators"/>
    <property type="match status" value="1"/>
</dbReference>
<dbReference type="PRINTS" id="PR00038">
    <property type="entry name" value="HTHLUXR"/>
</dbReference>
<evidence type="ECO:0000259" key="2">
    <source>
        <dbReference type="SMART" id="SM00421"/>
    </source>
</evidence>
<feature type="domain" description="HTH luxR-type" evidence="2">
    <location>
        <begin position="211"/>
        <end position="268"/>
    </location>
</feature>
<dbReference type="AlphaFoldDB" id="A0A1H6P9J0"/>
<protein>
    <submittedName>
        <fullName evidence="3">Regulatory protein, luxR family</fullName>
    </submittedName>
</protein>
<dbReference type="InterPro" id="IPR000792">
    <property type="entry name" value="Tscrpt_reg_LuxR_C"/>
</dbReference>
<feature type="region of interest" description="Disordered" evidence="1">
    <location>
        <begin position="273"/>
        <end position="296"/>
    </location>
</feature>
<accession>A0A1H6P9J0</accession>
<dbReference type="Gene3D" id="1.10.10.10">
    <property type="entry name" value="Winged helix-like DNA-binding domain superfamily/Winged helix DNA-binding domain"/>
    <property type="match status" value="1"/>
</dbReference>